<sequence>MVHYTWANGPVSRPDSSKCLPMAQSSRRIFGVPIRRLKGSPLWLRLRLLVAFSHWQSLNASLGLVRLSFSAPIEESVTL</sequence>
<accession>A0ABC8SYW3</accession>
<proteinExistence type="predicted"/>
<evidence type="ECO:0000313" key="1">
    <source>
        <dbReference type="EMBL" id="CAK9162374.1"/>
    </source>
</evidence>
<dbReference type="EMBL" id="CAUOFW020003847">
    <property type="protein sequence ID" value="CAK9162374.1"/>
    <property type="molecule type" value="Genomic_DNA"/>
</dbReference>
<name>A0ABC8SYW3_9AQUA</name>
<keyword evidence="2" id="KW-1185">Reference proteome</keyword>
<organism evidence="1 2">
    <name type="scientific">Ilex paraguariensis</name>
    <name type="common">yerba mate</name>
    <dbReference type="NCBI Taxonomy" id="185542"/>
    <lineage>
        <taxon>Eukaryota</taxon>
        <taxon>Viridiplantae</taxon>
        <taxon>Streptophyta</taxon>
        <taxon>Embryophyta</taxon>
        <taxon>Tracheophyta</taxon>
        <taxon>Spermatophyta</taxon>
        <taxon>Magnoliopsida</taxon>
        <taxon>eudicotyledons</taxon>
        <taxon>Gunneridae</taxon>
        <taxon>Pentapetalae</taxon>
        <taxon>asterids</taxon>
        <taxon>campanulids</taxon>
        <taxon>Aquifoliales</taxon>
        <taxon>Aquifoliaceae</taxon>
        <taxon>Ilex</taxon>
    </lineage>
</organism>
<evidence type="ECO:0000313" key="2">
    <source>
        <dbReference type="Proteomes" id="UP001642360"/>
    </source>
</evidence>
<gene>
    <name evidence="1" type="ORF">ILEXP_LOCUS31244</name>
</gene>
<protein>
    <submittedName>
        <fullName evidence="1">Uncharacterized protein</fullName>
    </submittedName>
</protein>
<comment type="caution">
    <text evidence="1">The sequence shown here is derived from an EMBL/GenBank/DDBJ whole genome shotgun (WGS) entry which is preliminary data.</text>
</comment>
<reference evidence="1 2" key="1">
    <citation type="submission" date="2024-02" db="EMBL/GenBank/DDBJ databases">
        <authorList>
            <person name="Vignale AGUSTIN F."/>
            <person name="Sosa J E."/>
            <person name="Modenutti C."/>
        </authorList>
    </citation>
    <scope>NUCLEOTIDE SEQUENCE [LARGE SCALE GENOMIC DNA]</scope>
</reference>
<dbReference type="AlphaFoldDB" id="A0ABC8SYW3"/>
<dbReference type="Proteomes" id="UP001642360">
    <property type="component" value="Unassembled WGS sequence"/>
</dbReference>